<dbReference type="AlphaFoldDB" id="A0AAG5DSH8"/>
<dbReference type="EnsemblMetazoa" id="ENSAATROPT016077">
    <property type="protein sequence ID" value="ENSAATROPP014121"/>
    <property type="gene ID" value="ENSAATROPG013159"/>
</dbReference>
<name>A0AAG5DSH8_ANOAO</name>
<protein>
    <submittedName>
        <fullName evidence="1">Uncharacterized protein</fullName>
    </submittedName>
</protein>
<evidence type="ECO:0000313" key="2">
    <source>
        <dbReference type="Proteomes" id="UP000075880"/>
    </source>
</evidence>
<dbReference type="Proteomes" id="UP000075880">
    <property type="component" value="Unassembled WGS sequence"/>
</dbReference>
<evidence type="ECO:0000313" key="1">
    <source>
        <dbReference type="EnsemblMetazoa" id="ENSAATROPP014121"/>
    </source>
</evidence>
<accession>A0AAG5DSH8</accession>
<organism evidence="1 2">
    <name type="scientific">Anopheles atroparvus</name>
    <name type="common">European mosquito</name>
    <dbReference type="NCBI Taxonomy" id="41427"/>
    <lineage>
        <taxon>Eukaryota</taxon>
        <taxon>Metazoa</taxon>
        <taxon>Ecdysozoa</taxon>
        <taxon>Arthropoda</taxon>
        <taxon>Hexapoda</taxon>
        <taxon>Insecta</taxon>
        <taxon>Pterygota</taxon>
        <taxon>Neoptera</taxon>
        <taxon>Endopterygota</taxon>
        <taxon>Diptera</taxon>
        <taxon>Nematocera</taxon>
        <taxon>Culicoidea</taxon>
        <taxon>Culicidae</taxon>
        <taxon>Anophelinae</taxon>
        <taxon>Anopheles</taxon>
    </lineage>
</organism>
<keyword evidence="2" id="KW-1185">Reference proteome</keyword>
<reference evidence="1" key="1">
    <citation type="submission" date="2024-04" db="UniProtKB">
        <authorList>
            <consortium name="EnsemblMetazoa"/>
        </authorList>
    </citation>
    <scope>IDENTIFICATION</scope>
    <source>
        <strain evidence="1">EBRO</strain>
    </source>
</reference>
<sequence length="52" mass="5942">MAHSRKCEAVLLHRSDTFCCHSMKHHSAMATKLSEILVVDSFNRLNPQHIPL</sequence>
<proteinExistence type="predicted"/>